<proteinExistence type="predicted"/>
<keyword evidence="2" id="KW-0472">Membrane</keyword>
<dbReference type="RefSeq" id="XP_011664681.2">
    <property type="nucleotide sequence ID" value="XM_011666379.2"/>
</dbReference>
<evidence type="ECO:0000313" key="3">
    <source>
        <dbReference type="EnsemblMetazoa" id="XP_011664681"/>
    </source>
</evidence>
<feature type="transmembrane region" description="Helical" evidence="2">
    <location>
        <begin position="578"/>
        <end position="601"/>
    </location>
</feature>
<accession>A0A7M7HFH5</accession>
<evidence type="ECO:0000256" key="1">
    <source>
        <dbReference type="SAM" id="MobiDB-lite"/>
    </source>
</evidence>
<sequence>MTRGRLSKVERKSMVCISLTVLLAMLLMVCTTQRKMMSSDLEDSSRLRRSLSDNDMLLNNNDTLFSLPCTQELVLGNGTVGAIVTRVNVTNDYVSLVRINITFTDDNLPDDSEQSNPSIWHWGLGGRGRTLLNFPYDNKSLSLNTLSYGLHTVYITINNSESLNDSYSDTCLGYTLSKLVRKVRLQLQISGVVLEDATDDVLCKERYLNAPAFRATSIPGYSLFDLQSSTYYECWSIMNIKTCDQDNCLNYPSFPIYCTIVNIAFGITYILIFLALIYELWVIYSGAFNYQDEDFGDTFTVNILRINLIPPILLMLASNNPRHHKIFYMTYRAVIYAIPFIIYFVAFLWYVTRVEEYTYRSYLRGGMFTQTNAWGLDFALANILYIDGAIVYLYFIHKYRVGNQVQVIEEPYDWKSKKVRLFWYTAVAVLCFFRFSATAMLLVEIVVLTVIGISINIRYGSPIWVNVIIGTFFLFANIMQFFDSYQFLFTKIYSVGTKVDKDDYPNKFFEQTNDGSPQLVFKIKSSLLRDIIRKWLPLHSHLLYTIMYIIVGFAFLAVIAVVVVFIDRTTQVTSFVEYVITAVPFVFAAIGKFGGSALTAGGRAKNRAQDKILILEQDFREYAQTGEFPPHEARCWTSFQRWVSWLLCCSEEPDQQDLDQGQTQDQAPAAPAGSVNQSTNPPEGSAADQGTPPTSASRSVPPRDMAGDAGDRTSAAASLLSSSEVLDPPSPSSPLIETHVQLGPEDDPREGAERSKEISL</sequence>
<keyword evidence="4" id="KW-1185">Reference proteome</keyword>
<dbReference type="KEGG" id="spu:100888318"/>
<feature type="transmembrane region" description="Helical" evidence="2">
    <location>
        <begin position="372"/>
        <end position="395"/>
    </location>
</feature>
<evidence type="ECO:0000313" key="4">
    <source>
        <dbReference type="Proteomes" id="UP000007110"/>
    </source>
</evidence>
<feature type="transmembrane region" description="Helical" evidence="2">
    <location>
        <begin position="542"/>
        <end position="566"/>
    </location>
</feature>
<keyword evidence="2" id="KW-0812">Transmembrane</keyword>
<dbReference type="EnsemblMetazoa" id="XM_011666379">
    <property type="protein sequence ID" value="XP_011664681"/>
    <property type="gene ID" value="LOC100888318"/>
</dbReference>
<organism evidence="3 4">
    <name type="scientific">Strongylocentrotus purpuratus</name>
    <name type="common">Purple sea urchin</name>
    <dbReference type="NCBI Taxonomy" id="7668"/>
    <lineage>
        <taxon>Eukaryota</taxon>
        <taxon>Metazoa</taxon>
        <taxon>Echinodermata</taxon>
        <taxon>Eleutherozoa</taxon>
        <taxon>Echinozoa</taxon>
        <taxon>Echinoidea</taxon>
        <taxon>Euechinoidea</taxon>
        <taxon>Echinacea</taxon>
        <taxon>Camarodonta</taxon>
        <taxon>Echinidea</taxon>
        <taxon>Strongylocentrotidae</taxon>
        <taxon>Strongylocentrotus</taxon>
    </lineage>
</organism>
<feature type="compositionally biased region" description="Basic and acidic residues" evidence="1">
    <location>
        <begin position="749"/>
        <end position="760"/>
    </location>
</feature>
<feature type="transmembrane region" description="Helical" evidence="2">
    <location>
        <begin position="421"/>
        <end position="451"/>
    </location>
</feature>
<evidence type="ECO:0000256" key="2">
    <source>
        <dbReference type="SAM" id="Phobius"/>
    </source>
</evidence>
<reference evidence="3" key="2">
    <citation type="submission" date="2021-01" db="UniProtKB">
        <authorList>
            <consortium name="EnsemblMetazoa"/>
        </authorList>
    </citation>
    <scope>IDENTIFICATION</scope>
</reference>
<dbReference type="Proteomes" id="UP000007110">
    <property type="component" value="Unassembled WGS sequence"/>
</dbReference>
<feature type="transmembrane region" description="Helical" evidence="2">
    <location>
        <begin position="333"/>
        <end position="352"/>
    </location>
</feature>
<keyword evidence="2" id="KW-1133">Transmembrane helix</keyword>
<reference evidence="4" key="1">
    <citation type="submission" date="2015-02" db="EMBL/GenBank/DDBJ databases">
        <title>Genome sequencing for Strongylocentrotus purpuratus.</title>
        <authorList>
            <person name="Murali S."/>
            <person name="Liu Y."/>
            <person name="Vee V."/>
            <person name="English A."/>
            <person name="Wang M."/>
            <person name="Skinner E."/>
            <person name="Han Y."/>
            <person name="Muzny D.M."/>
            <person name="Worley K.C."/>
            <person name="Gibbs R.A."/>
        </authorList>
    </citation>
    <scope>NUCLEOTIDE SEQUENCE</scope>
</reference>
<dbReference type="OMA" id="YCTIVNI"/>
<feature type="region of interest" description="Disordered" evidence="1">
    <location>
        <begin position="655"/>
        <end position="760"/>
    </location>
</feature>
<feature type="transmembrane region" description="Helical" evidence="2">
    <location>
        <begin position="463"/>
        <end position="482"/>
    </location>
</feature>
<dbReference type="OrthoDB" id="10392987at2759"/>
<feature type="transmembrane region" description="Helical" evidence="2">
    <location>
        <begin position="254"/>
        <end position="278"/>
    </location>
</feature>
<dbReference type="GeneID" id="100888318"/>
<dbReference type="AlphaFoldDB" id="A0A7M7HFH5"/>
<protein>
    <submittedName>
        <fullName evidence="3">Uncharacterized protein</fullName>
    </submittedName>
</protein>
<feature type="compositionally biased region" description="Low complexity" evidence="1">
    <location>
        <begin position="714"/>
        <end position="723"/>
    </location>
</feature>
<name>A0A7M7HFH5_STRPU</name>
<dbReference type="InParanoid" id="A0A7M7HFH5"/>